<name>A0A5E7VHW6_PSEFL</name>
<gene>
    <name evidence="3" type="ORF">PS925_05093</name>
</gene>
<organism evidence="3 4">
    <name type="scientific">Pseudomonas fluorescens</name>
    <dbReference type="NCBI Taxonomy" id="294"/>
    <lineage>
        <taxon>Bacteria</taxon>
        <taxon>Pseudomonadati</taxon>
        <taxon>Pseudomonadota</taxon>
        <taxon>Gammaproteobacteria</taxon>
        <taxon>Pseudomonadales</taxon>
        <taxon>Pseudomonadaceae</taxon>
        <taxon>Pseudomonas</taxon>
    </lineage>
</organism>
<proteinExistence type="predicted"/>
<dbReference type="InterPro" id="IPR046341">
    <property type="entry name" value="SET_dom_sf"/>
</dbReference>
<feature type="region of interest" description="Disordered" evidence="1">
    <location>
        <begin position="1"/>
        <end position="54"/>
    </location>
</feature>
<reference evidence="3 4" key="1">
    <citation type="submission" date="2019-09" db="EMBL/GenBank/DDBJ databases">
        <authorList>
            <person name="Chandra G."/>
            <person name="Truman W A."/>
        </authorList>
    </citation>
    <scope>NUCLEOTIDE SEQUENCE [LARGE SCALE GENOMIC DNA]</scope>
    <source>
        <strain evidence="3">PS925</strain>
    </source>
</reference>
<evidence type="ECO:0000313" key="3">
    <source>
        <dbReference type="EMBL" id="VVQ22225.1"/>
    </source>
</evidence>
<dbReference type="Gene3D" id="2.170.270.10">
    <property type="entry name" value="SET domain"/>
    <property type="match status" value="1"/>
</dbReference>
<dbReference type="Proteomes" id="UP000412311">
    <property type="component" value="Unassembled WGS sequence"/>
</dbReference>
<sequence>MPLKPPSKGSVGANANPRPTFASDGQTPSPEAPPRVDFGFSASLPRSPGAPGRAALHIDTQASSPAPAVSVHELSSSLSMPALPEQRPLTHYLSSVSIRHLPPADSQGLRTFKGRRYAEVPEGAVHVGEDPQTGQWRAKLLSEREPTGPALVWDPDKHLWHLLDESGLPVLRSTRRKSSRETDTSDDEFELAMESLPDRSQAVDDVFEMASESMPFEPYTAQELAVMRQEVRYTSLNNQLGSYNRANNGKYPMRDSLGRPVRIRFLESRVTLEPESPLKPAEHYTSEQIKPYIKFEGYEAVARLYEEKLQLRQFTEADVKVPGERALIGQSMVVANRRIAKGEVVGVYGGTIRSARFLHPTEQIYTMIIGMEVGLRSGQLGPGAIAIVGDNIISRMNTHFIYDATGRPVKQALDGYNVKLIDFNVDAQLPGHDIKDLKPYLLNVAFAVEDIPAGTELRWNYNYTDEHMRMLFP</sequence>
<evidence type="ECO:0000259" key="2">
    <source>
        <dbReference type="PROSITE" id="PS50280"/>
    </source>
</evidence>
<dbReference type="AlphaFoldDB" id="A0A5E7VHW6"/>
<evidence type="ECO:0000256" key="1">
    <source>
        <dbReference type="SAM" id="MobiDB-lite"/>
    </source>
</evidence>
<dbReference type="SUPFAM" id="SSF82199">
    <property type="entry name" value="SET domain"/>
    <property type="match status" value="1"/>
</dbReference>
<protein>
    <recommendedName>
        <fullName evidence="2">SET domain-containing protein</fullName>
    </recommendedName>
</protein>
<evidence type="ECO:0000313" key="4">
    <source>
        <dbReference type="Proteomes" id="UP000412311"/>
    </source>
</evidence>
<dbReference type="InterPro" id="IPR001214">
    <property type="entry name" value="SET_dom"/>
</dbReference>
<dbReference type="PROSITE" id="PS50280">
    <property type="entry name" value="SET"/>
    <property type="match status" value="1"/>
</dbReference>
<dbReference type="RefSeq" id="WP_224793297.1">
    <property type="nucleotide sequence ID" value="NZ_CABVJG010000019.1"/>
</dbReference>
<feature type="domain" description="SET" evidence="2">
    <location>
        <begin position="307"/>
        <end position="462"/>
    </location>
</feature>
<accession>A0A5E7VHW6</accession>
<dbReference type="EMBL" id="CABVJG010000019">
    <property type="protein sequence ID" value="VVQ22225.1"/>
    <property type="molecule type" value="Genomic_DNA"/>
</dbReference>